<keyword evidence="2" id="KW-1185">Reference proteome</keyword>
<accession>A0ABT2L2G3</accession>
<comment type="caution">
    <text evidence="1">The sequence shown here is derived from an EMBL/GenBank/DDBJ whole genome shotgun (WGS) entry which is preliminary data.</text>
</comment>
<dbReference type="Proteomes" id="UP001164420">
    <property type="component" value="Unassembled WGS sequence"/>
</dbReference>
<gene>
    <name evidence="1" type="ORF">N5J06_01855</name>
</gene>
<protein>
    <submittedName>
        <fullName evidence="1">Immunity 52 family protein</fullName>
    </submittedName>
</protein>
<dbReference type="RefSeq" id="WP_260779897.1">
    <property type="nucleotide sequence ID" value="NZ_JAOCQI010000001.1"/>
</dbReference>
<evidence type="ECO:0000313" key="1">
    <source>
        <dbReference type="EMBL" id="MCT7309675.1"/>
    </source>
</evidence>
<dbReference type="EMBL" id="JAOCQI010000001">
    <property type="protein sequence ID" value="MCT7309675.1"/>
    <property type="molecule type" value="Genomic_DNA"/>
</dbReference>
<sequence length="74" mass="7988">MRGTPGLLKTLTVQHAPDAGALIPVMDAKKHIGTIVVSVTDVPFSDTEPEHARIANQIEGRRIDQDLLPHVADL</sequence>
<reference evidence="1 2" key="1">
    <citation type="journal article" date="2023" name="Front. Microbiol.">
        <title>Ralstonia chuxiongensis sp. nov., Ralstonia mojiangensis sp. nov., and Ralstonia soli sp. nov., isolated from tobacco fields, are three novel species in the family Burkholderiaceae.</title>
        <authorList>
            <person name="Lu C.H."/>
            <person name="Zhang Y.Y."/>
            <person name="Jiang N."/>
            <person name="Chen W."/>
            <person name="Shao X."/>
            <person name="Zhao Z.M."/>
            <person name="Lu W.L."/>
            <person name="Hu X."/>
            <person name="Xi Y.X."/>
            <person name="Zou S.Y."/>
            <person name="Wei Q.J."/>
            <person name="Lin Z.L."/>
            <person name="Gong L."/>
            <person name="Gai X.T."/>
            <person name="Zhang L.Q."/>
            <person name="Li J.Y."/>
            <person name="Jin Y."/>
            <person name="Xia Z.Y."/>
        </authorList>
    </citation>
    <scope>NUCLEOTIDE SEQUENCE [LARGE SCALE GENOMIC DNA]</scope>
    <source>
        <strain evidence="1 2">22TCJT01-1</strain>
    </source>
</reference>
<name>A0ABT2L2G3_9RALS</name>
<proteinExistence type="predicted"/>
<evidence type="ECO:0000313" key="2">
    <source>
        <dbReference type="Proteomes" id="UP001164420"/>
    </source>
</evidence>
<organism evidence="1 2">
    <name type="scientific">Ralstonia mojiangensis</name>
    <dbReference type="NCBI Taxonomy" id="2953895"/>
    <lineage>
        <taxon>Bacteria</taxon>
        <taxon>Pseudomonadati</taxon>
        <taxon>Pseudomonadota</taxon>
        <taxon>Betaproteobacteria</taxon>
        <taxon>Burkholderiales</taxon>
        <taxon>Burkholderiaceae</taxon>
        <taxon>Ralstonia</taxon>
    </lineage>
</organism>